<dbReference type="InterPro" id="IPR029787">
    <property type="entry name" value="Nucleotide_cyclase"/>
</dbReference>
<evidence type="ECO:0000313" key="9">
    <source>
        <dbReference type="Proteomes" id="UP001149140"/>
    </source>
</evidence>
<dbReference type="InterPro" id="IPR058245">
    <property type="entry name" value="NreC/VraR/RcsB-like_REC"/>
</dbReference>
<dbReference type="RefSeq" id="WP_270039798.1">
    <property type="nucleotide sequence ID" value="NZ_JAPDOD010000007.1"/>
</dbReference>
<gene>
    <name evidence="8" type="ORF">OM076_10835</name>
</gene>
<dbReference type="InterPro" id="IPR011006">
    <property type="entry name" value="CheY-like_superfamily"/>
</dbReference>
<dbReference type="InterPro" id="IPR039420">
    <property type="entry name" value="WalR-like"/>
</dbReference>
<comment type="caution">
    <text evidence="8">The sequence shown here is derived from an EMBL/GenBank/DDBJ whole genome shotgun (WGS) entry which is preliminary data.</text>
</comment>
<keyword evidence="3" id="KW-0238">DNA-binding</keyword>
<feature type="domain" description="HTH luxR-type" evidence="6">
    <location>
        <begin position="304"/>
        <end position="374"/>
    </location>
</feature>
<name>A0A9X3MQ25_9ACTN</name>
<dbReference type="Pfam" id="PF00196">
    <property type="entry name" value="GerE"/>
    <property type="match status" value="1"/>
</dbReference>
<dbReference type="AlphaFoldDB" id="A0A9X3MQ25"/>
<reference evidence="8" key="1">
    <citation type="submission" date="2022-10" db="EMBL/GenBank/DDBJ databases">
        <title>The WGS of Solirubrobacter ginsenosidimutans DSM 21036.</title>
        <authorList>
            <person name="Jiang Z."/>
        </authorList>
    </citation>
    <scope>NUCLEOTIDE SEQUENCE</scope>
    <source>
        <strain evidence="8">DSM 21036</strain>
    </source>
</reference>
<feature type="domain" description="Response regulatory" evidence="7">
    <location>
        <begin position="162"/>
        <end position="282"/>
    </location>
</feature>
<dbReference type="SUPFAM" id="SSF52172">
    <property type="entry name" value="CheY-like"/>
    <property type="match status" value="1"/>
</dbReference>
<dbReference type="PROSITE" id="PS50110">
    <property type="entry name" value="RESPONSE_REGULATORY"/>
    <property type="match status" value="1"/>
</dbReference>
<dbReference type="SUPFAM" id="SSF46894">
    <property type="entry name" value="C-terminal effector domain of the bipartite response regulators"/>
    <property type="match status" value="1"/>
</dbReference>
<dbReference type="InterPro" id="IPR001789">
    <property type="entry name" value="Sig_transdc_resp-reg_receiver"/>
</dbReference>
<dbReference type="PANTHER" id="PTHR43214">
    <property type="entry name" value="TWO-COMPONENT RESPONSE REGULATOR"/>
    <property type="match status" value="1"/>
</dbReference>
<evidence type="ECO:0000256" key="3">
    <source>
        <dbReference type="ARBA" id="ARBA00023125"/>
    </source>
</evidence>
<dbReference type="GO" id="GO:0000160">
    <property type="term" value="P:phosphorelay signal transduction system"/>
    <property type="evidence" value="ECO:0007669"/>
    <property type="project" value="InterPro"/>
</dbReference>
<feature type="modified residue" description="4-aspartylphosphate" evidence="5">
    <location>
        <position position="212"/>
    </location>
</feature>
<evidence type="ECO:0000256" key="2">
    <source>
        <dbReference type="ARBA" id="ARBA00023015"/>
    </source>
</evidence>
<dbReference type="SUPFAM" id="SSF55073">
    <property type="entry name" value="Nucleotide cyclase"/>
    <property type="match status" value="1"/>
</dbReference>
<dbReference type="GO" id="GO:0003677">
    <property type="term" value="F:DNA binding"/>
    <property type="evidence" value="ECO:0007669"/>
    <property type="project" value="UniProtKB-KW"/>
</dbReference>
<dbReference type="PROSITE" id="PS50043">
    <property type="entry name" value="HTH_LUXR_2"/>
    <property type="match status" value="1"/>
</dbReference>
<sequence>MPRGAFQDGTYTVLVAERKRSGWSGDATVRAWSGTVQRHGGFRVGETASGTAVAFRSAAEAVRCAVAVQEAQETAAGLALGVHAGEVRGADGTDAAAVQQAARLARLAGPGQILASALVRQLIADDAALRFGEDREVSLPGLAGRMVINEVRWGDHHRRVLRVVIADDAALVRDGVSALLRAHGIEVAGTASDSEGLHEEVERHLPDVALVDIRMPPTFTDEGLVAAERIRARFPEVGVLVLSQHLDARYALRVAHANPARTGYLLKDRVTDSRVLFDALDRIADGGCVIDAAVAEGLVARASALARIDELTDRERQVLALVAEGRSNRAISELLVVTQKTVETHIGQIFLKLGLRETEGEDRRVAAVLAYLQAARPG</sequence>
<dbReference type="InterPro" id="IPR000792">
    <property type="entry name" value="Tscrpt_reg_LuxR_C"/>
</dbReference>
<keyword evidence="4" id="KW-0804">Transcription</keyword>
<accession>A0A9X3MQ25</accession>
<dbReference type="Gene3D" id="3.40.50.2300">
    <property type="match status" value="1"/>
</dbReference>
<dbReference type="EMBL" id="JAPDOD010000007">
    <property type="protein sequence ID" value="MDA0160761.1"/>
    <property type="molecule type" value="Genomic_DNA"/>
</dbReference>
<proteinExistence type="predicted"/>
<dbReference type="InterPro" id="IPR016032">
    <property type="entry name" value="Sig_transdc_resp-reg_C-effctor"/>
</dbReference>
<dbReference type="PRINTS" id="PR00038">
    <property type="entry name" value="HTHLUXR"/>
</dbReference>
<keyword evidence="2" id="KW-0805">Transcription regulation</keyword>
<organism evidence="8 9">
    <name type="scientific">Solirubrobacter ginsenosidimutans</name>
    <dbReference type="NCBI Taxonomy" id="490573"/>
    <lineage>
        <taxon>Bacteria</taxon>
        <taxon>Bacillati</taxon>
        <taxon>Actinomycetota</taxon>
        <taxon>Thermoleophilia</taxon>
        <taxon>Solirubrobacterales</taxon>
        <taxon>Solirubrobacteraceae</taxon>
        <taxon>Solirubrobacter</taxon>
    </lineage>
</organism>
<evidence type="ECO:0000259" key="6">
    <source>
        <dbReference type="PROSITE" id="PS50043"/>
    </source>
</evidence>
<keyword evidence="1 5" id="KW-0597">Phosphoprotein</keyword>
<evidence type="ECO:0000313" key="8">
    <source>
        <dbReference type="EMBL" id="MDA0160761.1"/>
    </source>
</evidence>
<dbReference type="CDD" id="cd06170">
    <property type="entry name" value="LuxR_C_like"/>
    <property type="match status" value="1"/>
</dbReference>
<dbReference type="Gene3D" id="3.30.70.1230">
    <property type="entry name" value="Nucleotide cyclase"/>
    <property type="match status" value="1"/>
</dbReference>
<dbReference type="PANTHER" id="PTHR43214:SF24">
    <property type="entry name" value="TRANSCRIPTIONAL REGULATORY PROTEIN NARL-RELATED"/>
    <property type="match status" value="1"/>
</dbReference>
<evidence type="ECO:0000256" key="5">
    <source>
        <dbReference type="PROSITE-ProRule" id="PRU00169"/>
    </source>
</evidence>
<dbReference type="Pfam" id="PF00072">
    <property type="entry name" value="Response_reg"/>
    <property type="match status" value="1"/>
</dbReference>
<protein>
    <submittedName>
        <fullName evidence="8">Response regulator</fullName>
    </submittedName>
</protein>
<dbReference type="GO" id="GO:0006355">
    <property type="term" value="P:regulation of DNA-templated transcription"/>
    <property type="evidence" value="ECO:0007669"/>
    <property type="project" value="InterPro"/>
</dbReference>
<evidence type="ECO:0000256" key="4">
    <source>
        <dbReference type="ARBA" id="ARBA00023163"/>
    </source>
</evidence>
<dbReference type="Proteomes" id="UP001149140">
    <property type="component" value="Unassembled WGS sequence"/>
</dbReference>
<evidence type="ECO:0000259" key="7">
    <source>
        <dbReference type="PROSITE" id="PS50110"/>
    </source>
</evidence>
<dbReference type="SMART" id="SM00421">
    <property type="entry name" value="HTH_LUXR"/>
    <property type="match status" value="1"/>
</dbReference>
<dbReference type="SMART" id="SM00448">
    <property type="entry name" value="REC"/>
    <property type="match status" value="1"/>
</dbReference>
<dbReference type="CDD" id="cd17535">
    <property type="entry name" value="REC_NarL-like"/>
    <property type="match status" value="1"/>
</dbReference>
<keyword evidence="9" id="KW-1185">Reference proteome</keyword>
<evidence type="ECO:0000256" key="1">
    <source>
        <dbReference type="ARBA" id="ARBA00022553"/>
    </source>
</evidence>